<evidence type="ECO:0000256" key="2">
    <source>
        <dbReference type="ARBA" id="ARBA00012438"/>
    </source>
</evidence>
<feature type="domain" description="Histidine kinase" evidence="9">
    <location>
        <begin position="842"/>
        <end position="1062"/>
    </location>
</feature>
<dbReference type="InterPro" id="IPR004358">
    <property type="entry name" value="Sig_transdc_His_kin-like_C"/>
</dbReference>
<dbReference type="CDD" id="cd00082">
    <property type="entry name" value="HisKA"/>
    <property type="match status" value="1"/>
</dbReference>
<dbReference type="SMART" id="SM00388">
    <property type="entry name" value="HisKA"/>
    <property type="match status" value="1"/>
</dbReference>
<dbReference type="Gene3D" id="3.30.565.10">
    <property type="entry name" value="Histidine kinase-like ATPase, C-terminal domain"/>
    <property type="match status" value="1"/>
</dbReference>
<name>A0A486XTF3_9GAMM</name>
<dbReference type="AlphaFoldDB" id="A0A486XTF3"/>
<dbReference type="InterPro" id="IPR036890">
    <property type="entry name" value="HATPase_C_sf"/>
</dbReference>
<keyword evidence="5" id="KW-0418">Kinase</keyword>
<dbReference type="Pfam" id="PF07495">
    <property type="entry name" value="Y_Y_Y"/>
    <property type="match status" value="1"/>
</dbReference>
<dbReference type="GO" id="GO:0000155">
    <property type="term" value="F:phosphorelay sensor kinase activity"/>
    <property type="evidence" value="ECO:0007669"/>
    <property type="project" value="InterPro"/>
</dbReference>
<gene>
    <name evidence="10" type="ORF">BAL341_2729</name>
</gene>
<dbReference type="InterPro" id="IPR005467">
    <property type="entry name" value="His_kinase_dom"/>
</dbReference>
<dbReference type="SUPFAM" id="SSF63829">
    <property type="entry name" value="Calcium-dependent phosphotriesterase"/>
    <property type="match status" value="3"/>
</dbReference>
<evidence type="ECO:0000256" key="7">
    <source>
        <dbReference type="ARBA" id="ARBA00023136"/>
    </source>
</evidence>
<dbReference type="InterPro" id="IPR011110">
    <property type="entry name" value="Reg_prop"/>
</dbReference>
<dbReference type="Pfam" id="PF07494">
    <property type="entry name" value="Reg_prop"/>
    <property type="match status" value="1"/>
</dbReference>
<dbReference type="Gene3D" id="1.10.287.130">
    <property type="match status" value="1"/>
</dbReference>
<dbReference type="InterPro" id="IPR003661">
    <property type="entry name" value="HisK_dim/P_dom"/>
</dbReference>
<dbReference type="EMBL" id="CAAJGR010000004">
    <property type="protein sequence ID" value="VHO05645.1"/>
    <property type="molecule type" value="Genomic_DNA"/>
</dbReference>
<accession>A0A486XTF3</accession>
<dbReference type="Pfam" id="PF02518">
    <property type="entry name" value="HATPase_c"/>
    <property type="match status" value="1"/>
</dbReference>
<organism evidence="10">
    <name type="scientific">Rheinheimera sp. BAL341</name>
    <dbReference type="NCBI Taxonomy" id="1708203"/>
    <lineage>
        <taxon>Bacteria</taxon>
        <taxon>Pseudomonadati</taxon>
        <taxon>Pseudomonadota</taxon>
        <taxon>Gammaproteobacteria</taxon>
        <taxon>Chromatiales</taxon>
        <taxon>Chromatiaceae</taxon>
        <taxon>Rheinheimera</taxon>
    </lineage>
</organism>
<evidence type="ECO:0000313" key="10">
    <source>
        <dbReference type="EMBL" id="VHO05645.1"/>
    </source>
</evidence>
<keyword evidence="4" id="KW-0808">Transferase</keyword>
<evidence type="ECO:0000256" key="4">
    <source>
        <dbReference type="ARBA" id="ARBA00022679"/>
    </source>
</evidence>
<protein>
    <recommendedName>
        <fullName evidence="2">histidine kinase</fullName>
        <ecNumber evidence="2">2.7.13.3</ecNumber>
    </recommendedName>
</protein>
<evidence type="ECO:0000256" key="5">
    <source>
        <dbReference type="ARBA" id="ARBA00022777"/>
    </source>
</evidence>
<evidence type="ECO:0000256" key="1">
    <source>
        <dbReference type="ARBA" id="ARBA00000085"/>
    </source>
</evidence>
<keyword evidence="8" id="KW-0732">Signal</keyword>
<dbReference type="Gene3D" id="2.60.40.10">
    <property type="entry name" value="Immunoglobulins"/>
    <property type="match status" value="1"/>
</dbReference>
<feature type="chain" id="PRO_5019792652" description="histidine kinase" evidence="8">
    <location>
        <begin position="28"/>
        <end position="1073"/>
    </location>
</feature>
<dbReference type="FunFam" id="1.10.287.130:FF:000001">
    <property type="entry name" value="Two-component sensor histidine kinase"/>
    <property type="match status" value="1"/>
</dbReference>
<dbReference type="SUPFAM" id="SSF55874">
    <property type="entry name" value="ATPase domain of HSP90 chaperone/DNA topoisomerase II/histidine kinase"/>
    <property type="match status" value="1"/>
</dbReference>
<sequence>MRFAFFSRCSCILLVLAFSVYSAVVTAATTGQYEKVLIDNNLPNVGIYSITQDQNGYLWLASTNTGLMQYDGYQFQQHPLLNNTLTNLKSVPDIDAIVFDQHNNLWAGTWGYGLAMIAARDGSIKLFDAKNDLLASPFVQTLFKDNQQRVWIGTTEGINRYDDSAGFVRIDSKEDALPSRRIWAFAQTADNTIWLATSNGLLSWRDDSGFGPVLYPHGAGSNDNEIRALHVINNQLWLGSRAGLFVYHSDSQRFVAVNLPDATRIPAINTLATSVNGQLLVGTFNGIYTVDTQQRQFIRQAGQQLAELAHVNVRTLFIDKSQVTWAGTRENGLLFKTRQRAVFQTTENPALTALQNSLTAPVLTLLAEADQLWLGQYGSVTAFSHHNGQSQQYNVPGRVNVIRRAPDGSLWCGSDNGIFRFDDSAQQFVRFDAPYTAAGLSQRNARDIQFLHNNQMLINLWQDGILLYNRQTGTTSRYLADISQQPVGDAVQGMLVTEQHIWLASRLSGLYQLDRASMQTASWSNRSVLLAPDFTGQLTCLARAAGPSLLLCSEQGLLQIWPDSGKVSLIAKKSNVSGSWLVGAHSDKQHNIWLMSTSGLDLLKADGSIKHFTNVDGLRSNEMMFSAVAEDQHQLYFGSEAGIELVNPALLLQPLPPIPQAISKVSFDQQTVTPLVNLTPVSQLQVPADVARLAFHFASFDFNQPGRNSYLYQLEGYDNNWQQLSNSNIASYTNLAPGYYQLKMRAGNEQLGFNDQITRLDIEVLPHWWQRRSVQFIAFVLAMLAVSYLVKRRLDQVKQINTLLEQAVSQRTAELQQSLQQQQAAYEELQQLDLLKDQFISTVSHELRTPLTAISGALDLVSSGVLTANPAQQQQLLKIASSNSKRLTLLINDLLDLEKLSAHQMAFTMQPHALDTIVQRAVQENSTYGQQRQITLNYQCDTNTELTALCDEHRLLQVLANVLSNAIKFSPPQGVVNIHLAQQQQRALISVSDQGPGISEAFKAKVFQRFAQENSGNTREQGGTGLGLALSKELMQAMQGDIWFSTSPGAGTTFYLSLPLFNNTSNTSAKNRN</sequence>
<keyword evidence="7" id="KW-0472">Membrane</keyword>
<evidence type="ECO:0000256" key="6">
    <source>
        <dbReference type="ARBA" id="ARBA00023012"/>
    </source>
</evidence>
<dbReference type="InterPro" id="IPR036097">
    <property type="entry name" value="HisK_dim/P_sf"/>
</dbReference>
<proteinExistence type="predicted"/>
<feature type="signal peptide" evidence="8">
    <location>
        <begin position="1"/>
        <end position="27"/>
    </location>
</feature>
<dbReference type="Pfam" id="PF00512">
    <property type="entry name" value="HisKA"/>
    <property type="match status" value="1"/>
</dbReference>
<keyword evidence="3" id="KW-0597">Phosphoprotein</keyword>
<dbReference type="InterPro" id="IPR011123">
    <property type="entry name" value="Y_Y_Y"/>
</dbReference>
<dbReference type="PANTHER" id="PTHR43547:SF2">
    <property type="entry name" value="HYBRID SIGNAL TRANSDUCTION HISTIDINE KINASE C"/>
    <property type="match status" value="1"/>
</dbReference>
<dbReference type="GO" id="GO:0005886">
    <property type="term" value="C:plasma membrane"/>
    <property type="evidence" value="ECO:0007669"/>
    <property type="project" value="UniProtKB-ARBA"/>
</dbReference>
<keyword evidence="6" id="KW-0902">Two-component regulatory system</keyword>
<comment type="catalytic activity">
    <reaction evidence="1">
        <text>ATP + protein L-histidine = ADP + protein N-phospho-L-histidine.</text>
        <dbReference type="EC" id="2.7.13.3"/>
    </reaction>
</comment>
<dbReference type="PRINTS" id="PR00344">
    <property type="entry name" value="BCTRLSENSOR"/>
</dbReference>
<evidence type="ECO:0000256" key="8">
    <source>
        <dbReference type="SAM" id="SignalP"/>
    </source>
</evidence>
<dbReference type="PROSITE" id="PS50109">
    <property type="entry name" value="HIS_KIN"/>
    <property type="match status" value="1"/>
</dbReference>
<dbReference type="InterPro" id="IPR013783">
    <property type="entry name" value="Ig-like_fold"/>
</dbReference>
<dbReference type="FunFam" id="3.30.565.10:FF:000006">
    <property type="entry name" value="Sensor histidine kinase WalK"/>
    <property type="match status" value="1"/>
</dbReference>
<dbReference type="InterPro" id="IPR015943">
    <property type="entry name" value="WD40/YVTN_repeat-like_dom_sf"/>
</dbReference>
<dbReference type="SMART" id="SM00387">
    <property type="entry name" value="HATPase_c"/>
    <property type="match status" value="1"/>
</dbReference>
<dbReference type="PANTHER" id="PTHR43547">
    <property type="entry name" value="TWO-COMPONENT HISTIDINE KINASE"/>
    <property type="match status" value="1"/>
</dbReference>
<dbReference type="Gene3D" id="2.130.10.10">
    <property type="entry name" value="YVTN repeat-like/Quinoprotein amine dehydrogenase"/>
    <property type="match status" value="4"/>
</dbReference>
<reference evidence="10" key="1">
    <citation type="submission" date="2019-04" db="EMBL/GenBank/DDBJ databases">
        <authorList>
            <person name="Brambilla D."/>
        </authorList>
    </citation>
    <scope>NUCLEOTIDE SEQUENCE</scope>
    <source>
        <strain evidence="10">BAL1</strain>
    </source>
</reference>
<evidence type="ECO:0000259" key="9">
    <source>
        <dbReference type="PROSITE" id="PS50109"/>
    </source>
</evidence>
<dbReference type="SUPFAM" id="SSF47384">
    <property type="entry name" value="Homodimeric domain of signal transducing histidine kinase"/>
    <property type="match status" value="1"/>
</dbReference>
<evidence type="ECO:0000256" key="3">
    <source>
        <dbReference type="ARBA" id="ARBA00022553"/>
    </source>
</evidence>
<dbReference type="InterPro" id="IPR003594">
    <property type="entry name" value="HATPase_dom"/>
</dbReference>
<dbReference type="EC" id="2.7.13.3" evidence="2"/>